<protein>
    <submittedName>
        <fullName evidence="1">13222_t:CDS:1</fullName>
    </submittedName>
</protein>
<dbReference type="AlphaFoldDB" id="A0A9N9HU73"/>
<evidence type="ECO:0000313" key="1">
    <source>
        <dbReference type="EMBL" id="CAG8706080.1"/>
    </source>
</evidence>
<name>A0A9N9HU73_9GLOM</name>
<accession>A0A9N9HU73</accession>
<dbReference type="EMBL" id="CAJVQA010011314">
    <property type="protein sequence ID" value="CAG8706080.1"/>
    <property type="molecule type" value="Genomic_DNA"/>
</dbReference>
<dbReference type="Proteomes" id="UP000789759">
    <property type="component" value="Unassembled WGS sequence"/>
</dbReference>
<gene>
    <name evidence="1" type="ORF">CPELLU_LOCUS12083</name>
</gene>
<reference evidence="1" key="1">
    <citation type="submission" date="2021-06" db="EMBL/GenBank/DDBJ databases">
        <authorList>
            <person name="Kallberg Y."/>
            <person name="Tangrot J."/>
            <person name="Rosling A."/>
        </authorList>
    </citation>
    <scope>NUCLEOTIDE SEQUENCE</scope>
    <source>
        <strain evidence="1">FL966</strain>
    </source>
</reference>
<comment type="caution">
    <text evidence="1">The sequence shown here is derived from an EMBL/GenBank/DDBJ whole genome shotgun (WGS) entry which is preliminary data.</text>
</comment>
<dbReference type="SUPFAM" id="SSF52540">
    <property type="entry name" value="P-loop containing nucleoside triphosphate hydrolases"/>
    <property type="match status" value="2"/>
</dbReference>
<dbReference type="InterPro" id="IPR027417">
    <property type="entry name" value="P-loop_NTPase"/>
</dbReference>
<keyword evidence="2" id="KW-1185">Reference proteome</keyword>
<organism evidence="1 2">
    <name type="scientific">Cetraspora pellucida</name>
    <dbReference type="NCBI Taxonomy" id="1433469"/>
    <lineage>
        <taxon>Eukaryota</taxon>
        <taxon>Fungi</taxon>
        <taxon>Fungi incertae sedis</taxon>
        <taxon>Mucoromycota</taxon>
        <taxon>Glomeromycotina</taxon>
        <taxon>Glomeromycetes</taxon>
        <taxon>Diversisporales</taxon>
        <taxon>Gigasporaceae</taxon>
        <taxon>Cetraspora</taxon>
    </lineage>
</organism>
<proteinExistence type="predicted"/>
<dbReference type="InterPro" id="IPR051055">
    <property type="entry name" value="PIF1_helicase"/>
</dbReference>
<evidence type="ECO:0000313" key="2">
    <source>
        <dbReference type="Proteomes" id="UP000789759"/>
    </source>
</evidence>
<dbReference type="Gene3D" id="3.40.50.300">
    <property type="entry name" value="P-loop containing nucleotide triphosphate hydrolases"/>
    <property type="match status" value="1"/>
</dbReference>
<dbReference type="PANTHER" id="PTHR47642">
    <property type="entry name" value="ATP-DEPENDENT DNA HELICASE"/>
    <property type="match status" value="1"/>
</dbReference>
<sequence>MVYQQNLNKIEADGNNLLGQPVDAKDKEEALLNNSFDLEECYIDTEYIWLGLLEIVSNLDDVKTFLEYAKNSQIETTVHNDNKLYIDPSTLNKAQAQIYDYVIIYYSRILKEKSINSIEPLYAIVMDMAGTSKSYVIKAIRNHILALVQEYRINSEEEPLILVLAPISIVTFNINSHTIHSALQISINFNNIELTFYKNKDMLFEGCSVLFFGDFSQLPPVMDLPIYVLDSRLHDHILEAGCKIYAEFNKAFKLETIQVYTLVLPTEYTTFKNAIRLFTIWDHVDKYNITKLKNLNQPVTKIKAVNSGTGTRNVSPDATNSLEPVLFLSIRAHIMLISNLWTNQGLVNRAMSTVINIIYELGRLLLSLPTVILLKIDNYAGPMLSVLNNNQEFATGLTFVGILWVYTLTDIIFDSVFSFDRLQKLRQSAHLQQRLIKEQKLLSL</sequence>